<evidence type="ECO:0000256" key="3">
    <source>
        <dbReference type="ARBA" id="ARBA00022840"/>
    </source>
</evidence>
<organism evidence="5 6">
    <name type="scientific">Fervidibacillus albus</name>
    <dbReference type="NCBI Taxonomy" id="2980026"/>
    <lineage>
        <taxon>Bacteria</taxon>
        <taxon>Bacillati</taxon>
        <taxon>Bacillota</taxon>
        <taxon>Bacilli</taxon>
        <taxon>Bacillales</taxon>
        <taxon>Bacillaceae</taxon>
        <taxon>Fervidibacillus</taxon>
    </lineage>
</organism>
<sequence>MGFLHIRNISHVYFSKKTTTYALNDVNLSAKKGEFISVIGPSGCGKSTLLSIIAGLLSPTKGSVYIDGEHVRSGNKKTGYMLQQDYLFPWKTIEENALLGLKLTNKLDEETKMKTIGLLNKMGLSNVEKLYPGQLSGGMRQRVALVRTLATDPKLLLLDEPFSALDFQTKLKLEDLVFHTLKQFHKTAVLVTHDIGEAIAMSDRIYLLSNGPGTIYQIFEVPEDIREHSPLEARNHTQFQPLFQRIWKELERLENTNEYQAPS</sequence>
<dbReference type="EMBL" id="CP106878">
    <property type="protein sequence ID" value="WAA10053.1"/>
    <property type="molecule type" value="Genomic_DNA"/>
</dbReference>
<dbReference type="Gene3D" id="3.40.50.300">
    <property type="entry name" value="P-loop containing nucleotide triphosphate hydrolases"/>
    <property type="match status" value="1"/>
</dbReference>
<keyword evidence="2" id="KW-0547">Nucleotide-binding</keyword>
<dbReference type="Proteomes" id="UP001164718">
    <property type="component" value="Chromosome"/>
</dbReference>
<evidence type="ECO:0000259" key="4">
    <source>
        <dbReference type="PROSITE" id="PS50893"/>
    </source>
</evidence>
<dbReference type="InterPro" id="IPR003439">
    <property type="entry name" value="ABC_transporter-like_ATP-bd"/>
</dbReference>
<dbReference type="GO" id="GO:0005524">
    <property type="term" value="F:ATP binding"/>
    <property type="evidence" value="ECO:0007669"/>
    <property type="project" value="UniProtKB-KW"/>
</dbReference>
<accession>A0A9E8RWG9</accession>
<dbReference type="KEGG" id="faf:OE104_01520"/>
<keyword evidence="1" id="KW-0813">Transport</keyword>
<keyword evidence="6" id="KW-1185">Reference proteome</keyword>
<dbReference type="InterPro" id="IPR027417">
    <property type="entry name" value="P-loop_NTPase"/>
</dbReference>
<dbReference type="InterPro" id="IPR017871">
    <property type="entry name" value="ABC_transporter-like_CS"/>
</dbReference>
<keyword evidence="3 5" id="KW-0067">ATP-binding</keyword>
<dbReference type="SMART" id="SM00382">
    <property type="entry name" value="AAA"/>
    <property type="match status" value="1"/>
</dbReference>
<dbReference type="InterPro" id="IPR050166">
    <property type="entry name" value="ABC_transporter_ATP-bind"/>
</dbReference>
<evidence type="ECO:0000313" key="6">
    <source>
        <dbReference type="Proteomes" id="UP001164718"/>
    </source>
</evidence>
<dbReference type="PANTHER" id="PTHR42788">
    <property type="entry name" value="TAURINE IMPORT ATP-BINDING PROTEIN-RELATED"/>
    <property type="match status" value="1"/>
</dbReference>
<gene>
    <name evidence="5" type="ORF">OE104_01520</name>
</gene>
<dbReference type="PROSITE" id="PS00211">
    <property type="entry name" value="ABC_TRANSPORTER_1"/>
    <property type="match status" value="1"/>
</dbReference>
<dbReference type="PROSITE" id="PS50893">
    <property type="entry name" value="ABC_TRANSPORTER_2"/>
    <property type="match status" value="1"/>
</dbReference>
<feature type="domain" description="ABC transporter" evidence="4">
    <location>
        <begin position="4"/>
        <end position="235"/>
    </location>
</feature>
<dbReference type="PANTHER" id="PTHR42788:SF21">
    <property type="entry name" value="ABC TRANSPORTER ATP-BINDING PROTEIN"/>
    <property type="match status" value="1"/>
</dbReference>
<dbReference type="GO" id="GO:0016887">
    <property type="term" value="F:ATP hydrolysis activity"/>
    <property type="evidence" value="ECO:0007669"/>
    <property type="project" value="InterPro"/>
</dbReference>
<dbReference type="AlphaFoldDB" id="A0A9E8RWG9"/>
<evidence type="ECO:0000313" key="5">
    <source>
        <dbReference type="EMBL" id="WAA10053.1"/>
    </source>
</evidence>
<dbReference type="RefSeq" id="WP_275417835.1">
    <property type="nucleotide sequence ID" value="NZ_CP106878.1"/>
</dbReference>
<proteinExistence type="predicted"/>
<dbReference type="InterPro" id="IPR003593">
    <property type="entry name" value="AAA+_ATPase"/>
</dbReference>
<protein>
    <submittedName>
        <fullName evidence="5">ABC transporter ATP-binding protein</fullName>
    </submittedName>
</protein>
<name>A0A9E8RWG9_9BACI</name>
<evidence type="ECO:0000256" key="2">
    <source>
        <dbReference type="ARBA" id="ARBA00022741"/>
    </source>
</evidence>
<dbReference type="CDD" id="cd03293">
    <property type="entry name" value="ABC_NrtD_SsuB_transporters"/>
    <property type="match status" value="1"/>
</dbReference>
<dbReference type="SUPFAM" id="SSF52540">
    <property type="entry name" value="P-loop containing nucleoside triphosphate hydrolases"/>
    <property type="match status" value="1"/>
</dbReference>
<evidence type="ECO:0000256" key="1">
    <source>
        <dbReference type="ARBA" id="ARBA00022448"/>
    </source>
</evidence>
<reference evidence="5" key="1">
    <citation type="submission" date="2022-09" db="EMBL/GenBank/DDBJ databases">
        <title>Complete Genomes of Fervidibacillus albus and Fervidibacillus halotolerans isolated from tidal flat sediments.</title>
        <authorList>
            <person name="Kwon K.K."/>
            <person name="Yang S.-H."/>
            <person name="Park M.J."/>
            <person name="Oh H.-M."/>
        </authorList>
    </citation>
    <scope>NUCLEOTIDE SEQUENCE</scope>
    <source>
        <strain evidence="5">MEBiC13591</strain>
    </source>
</reference>
<dbReference type="Pfam" id="PF00005">
    <property type="entry name" value="ABC_tran"/>
    <property type="match status" value="1"/>
</dbReference>